<protein>
    <submittedName>
        <fullName evidence="1">Uncharacterized protein</fullName>
    </submittedName>
</protein>
<dbReference type="EMBL" id="SPRC01000047">
    <property type="protein sequence ID" value="TIB76394.1"/>
    <property type="molecule type" value="Genomic_DNA"/>
</dbReference>
<sequence length="195" mass="21329">MDYHGEYVLKAQKYKSNLLLYKKNAEKPTFQIDTNLWRAKFTIIELPNNVLSHAKMRKWTLSRVYDVTIDGETMSVYRDNNEDSQRSFKLPDETQCIASRYGYGAGSRYKITSLPDETILASFEPGKGSSIIGRLSLDTGGLDNRSSIALLTVMSIMLRIGTESTRTAANGTTPMMMVMLAGGSAGGAGGCGGSC</sequence>
<gene>
    <name evidence="1" type="ORF">E3Q22_03569</name>
</gene>
<dbReference type="AlphaFoldDB" id="A0A4T0M1L6"/>
<reference evidence="1 2" key="1">
    <citation type="submission" date="2019-03" db="EMBL/GenBank/DDBJ databases">
        <title>Sequencing 25 genomes of Wallemia mellicola.</title>
        <authorList>
            <person name="Gostincar C."/>
        </authorList>
    </citation>
    <scope>NUCLEOTIDE SEQUENCE [LARGE SCALE GENOMIC DNA]</scope>
    <source>
        <strain evidence="1 2">EXF-6152</strain>
    </source>
</reference>
<evidence type="ECO:0000313" key="1">
    <source>
        <dbReference type="EMBL" id="TIB76394.1"/>
    </source>
</evidence>
<accession>A0A4T0M1L6</accession>
<comment type="caution">
    <text evidence="1">The sequence shown here is derived from an EMBL/GenBank/DDBJ whole genome shotgun (WGS) entry which is preliminary data.</text>
</comment>
<organism evidence="1 2">
    <name type="scientific">Wallemia mellicola</name>
    <dbReference type="NCBI Taxonomy" id="1708541"/>
    <lineage>
        <taxon>Eukaryota</taxon>
        <taxon>Fungi</taxon>
        <taxon>Dikarya</taxon>
        <taxon>Basidiomycota</taxon>
        <taxon>Wallemiomycotina</taxon>
        <taxon>Wallemiomycetes</taxon>
        <taxon>Wallemiales</taxon>
        <taxon>Wallemiaceae</taxon>
        <taxon>Wallemia</taxon>
    </lineage>
</organism>
<proteinExistence type="predicted"/>
<name>A0A4T0M1L6_9BASI</name>
<evidence type="ECO:0000313" key="2">
    <source>
        <dbReference type="Proteomes" id="UP000310685"/>
    </source>
</evidence>
<dbReference type="Proteomes" id="UP000310685">
    <property type="component" value="Unassembled WGS sequence"/>
</dbReference>